<dbReference type="PROSITE" id="PS50931">
    <property type="entry name" value="HTH_LYSR"/>
    <property type="match status" value="1"/>
</dbReference>
<sequence>MTLTELKYLVAIADHGHFGRAASAAGVSQPTLSAQLRKLEDYLGVELVERSRKGVRLTAAGERVVGHARRALAEQQAILRLTRHRAKPLEGPYRLGAIPTLSPYLLPALLPVLKAAHGGLDLVVIEDLTDHLLALLDDGRLDAALVALPVEMRGRQAMALFDEGFLAVVPQAADMAAGADSPIDAAELAATRLLVLADGHCLRDQVLAACARTAASGDDFRAASLETLRELVAAGFGTTLVPALAAAAWRRSGETRLRFRPVIGPAGHRRIALVWRRGAGDADALALARVCRQAIPDVVQVVVDDAPLANPSGAPDSGGATRFGAKLAIDN</sequence>
<dbReference type="PRINTS" id="PR00039">
    <property type="entry name" value="HTHLYSR"/>
</dbReference>
<feature type="domain" description="HTH lysR-type" evidence="6">
    <location>
        <begin position="1"/>
        <end position="58"/>
    </location>
</feature>
<dbReference type="SUPFAM" id="SSF46785">
    <property type="entry name" value="Winged helix' DNA-binding domain"/>
    <property type="match status" value="1"/>
</dbReference>
<evidence type="ECO:0000313" key="8">
    <source>
        <dbReference type="Proteomes" id="UP001413721"/>
    </source>
</evidence>
<keyword evidence="2" id="KW-0805">Transcription regulation</keyword>
<evidence type="ECO:0000256" key="5">
    <source>
        <dbReference type="ARBA" id="ARBA00023163"/>
    </source>
</evidence>
<dbReference type="PANTHER" id="PTHR30346">
    <property type="entry name" value="TRANSCRIPTIONAL DUAL REGULATOR HCAR-RELATED"/>
    <property type="match status" value="1"/>
</dbReference>
<organism evidence="7 8">
    <name type="scientific">Tistrella arctica</name>
    <dbReference type="NCBI Taxonomy" id="3133430"/>
    <lineage>
        <taxon>Bacteria</taxon>
        <taxon>Pseudomonadati</taxon>
        <taxon>Pseudomonadota</taxon>
        <taxon>Alphaproteobacteria</taxon>
        <taxon>Geminicoccales</taxon>
        <taxon>Geminicoccaceae</taxon>
        <taxon>Tistrella</taxon>
    </lineage>
</organism>
<name>A0ABU9YFP4_9PROT</name>
<evidence type="ECO:0000313" key="7">
    <source>
        <dbReference type="EMBL" id="MEN2987599.1"/>
    </source>
</evidence>
<keyword evidence="8" id="KW-1185">Reference proteome</keyword>
<reference evidence="7 8" key="1">
    <citation type="submission" date="2024-03" db="EMBL/GenBank/DDBJ databases">
        <title>High-quality draft genome sequencing of Tistrella sp. BH-R2-4.</title>
        <authorList>
            <person name="Dong C."/>
        </authorList>
    </citation>
    <scope>NUCLEOTIDE SEQUENCE [LARGE SCALE GENOMIC DNA]</scope>
    <source>
        <strain evidence="7 8">BH-R2-4</strain>
    </source>
</reference>
<protein>
    <submittedName>
        <fullName evidence="7">LysR substrate-binding domain-containing protein</fullName>
    </submittedName>
</protein>
<dbReference type="Pfam" id="PF03466">
    <property type="entry name" value="LysR_substrate"/>
    <property type="match status" value="1"/>
</dbReference>
<proteinExistence type="inferred from homology"/>
<dbReference type="Pfam" id="PF00126">
    <property type="entry name" value="HTH_1"/>
    <property type="match status" value="1"/>
</dbReference>
<keyword evidence="3" id="KW-0238">DNA-binding</keyword>
<comment type="caution">
    <text evidence="7">The sequence shown here is derived from an EMBL/GenBank/DDBJ whole genome shotgun (WGS) entry which is preliminary data.</text>
</comment>
<dbReference type="InterPro" id="IPR005119">
    <property type="entry name" value="LysR_subst-bd"/>
</dbReference>
<dbReference type="Proteomes" id="UP001413721">
    <property type="component" value="Unassembled WGS sequence"/>
</dbReference>
<dbReference type="InterPro" id="IPR000847">
    <property type="entry name" value="LysR_HTH_N"/>
</dbReference>
<dbReference type="PANTHER" id="PTHR30346:SF26">
    <property type="entry name" value="HYDROGEN PEROXIDE-INDUCIBLE GENES ACTIVATOR"/>
    <property type="match status" value="1"/>
</dbReference>
<dbReference type="Gene3D" id="1.10.10.10">
    <property type="entry name" value="Winged helix-like DNA-binding domain superfamily/Winged helix DNA-binding domain"/>
    <property type="match status" value="1"/>
</dbReference>
<dbReference type="Gene3D" id="3.40.190.10">
    <property type="entry name" value="Periplasmic binding protein-like II"/>
    <property type="match status" value="2"/>
</dbReference>
<gene>
    <name evidence="7" type="ORF">WG926_04735</name>
</gene>
<dbReference type="CDD" id="cd08411">
    <property type="entry name" value="PBP2_OxyR"/>
    <property type="match status" value="1"/>
</dbReference>
<accession>A0ABU9YFP4</accession>
<dbReference type="SUPFAM" id="SSF53850">
    <property type="entry name" value="Periplasmic binding protein-like II"/>
    <property type="match status" value="1"/>
</dbReference>
<keyword evidence="5" id="KW-0804">Transcription</keyword>
<evidence type="ECO:0000256" key="1">
    <source>
        <dbReference type="ARBA" id="ARBA00009437"/>
    </source>
</evidence>
<evidence type="ECO:0000259" key="6">
    <source>
        <dbReference type="PROSITE" id="PS50931"/>
    </source>
</evidence>
<evidence type="ECO:0000256" key="3">
    <source>
        <dbReference type="ARBA" id="ARBA00023125"/>
    </source>
</evidence>
<dbReference type="InterPro" id="IPR036390">
    <property type="entry name" value="WH_DNA-bd_sf"/>
</dbReference>
<dbReference type="InterPro" id="IPR036388">
    <property type="entry name" value="WH-like_DNA-bd_sf"/>
</dbReference>
<evidence type="ECO:0000256" key="4">
    <source>
        <dbReference type="ARBA" id="ARBA00023159"/>
    </source>
</evidence>
<comment type="similarity">
    <text evidence="1">Belongs to the LysR transcriptional regulatory family.</text>
</comment>
<keyword evidence="4" id="KW-0010">Activator</keyword>
<evidence type="ECO:0000256" key="2">
    <source>
        <dbReference type="ARBA" id="ARBA00023015"/>
    </source>
</evidence>
<dbReference type="RefSeq" id="WP_345936857.1">
    <property type="nucleotide sequence ID" value="NZ_JBBKTW010000002.1"/>
</dbReference>
<dbReference type="EMBL" id="JBBKTW010000002">
    <property type="protein sequence ID" value="MEN2987599.1"/>
    <property type="molecule type" value="Genomic_DNA"/>
</dbReference>